<dbReference type="GO" id="GO:0031297">
    <property type="term" value="P:replication fork processing"/>
    <property type="evidence" value="ECO:0007669"/>
    <property type="project" value="UniProtKB-UniRule"/>
</dbReference>
<dbReference type="EMBL" id="GG700663">
    <property type="protein sequence ID" value="EGD92337.2"/>
    <property type="molecule type" value="Genomic_DNA"/>
</dbReference>
<dbReference type="GO" id="GO:0031298">
    <property type="term" value="C:replication fork protection complex"/>
    <property type="evidence" value="ECO:0007669"/>
    <property type="project" value="TreeGrafter"/>
</dbReference>
<comment type="function">
    <text evidence="9">Plays an important role in the control of DNA replication and the maintenance of replication fork stability.</text>
</comment>
<organism evidence="12 13">
    <name type="scientific">Trichophyton rubrum (strain ATCC MYA-4607 / CBS 118892)</name>
    <name type="common">Athlete's foot fungus</name>
    <dbReference type="NCBI Taxonomy" id="559305"/>
    <lineage>
        <taxon>Eukaryota</taxon>
        <taxon>Fungi</taxon>
        <taxon>Dikarya</taxon>
        <taxon>Ascomycota</taxon>
        <taxon>Pezizomycotina</taxon>
        <taxon>Eurotiomycetes</taxon>
        <taxon>Eurotiomycetidae</taxon>
        <taxon>Onygenales</taxon>
        <taxon>Arthrodermataceae</taxon>
        <taxon>Trichophyton</taxon>
    </lineage>
</organism>
<dbReference type="Pfam" id="PF07962">
    <property type="entry name" value="Swi3"/>
    <property type="match status" value="1"/>
</dbReference>
<evidence type="ECO:0000313" key="13">
    <source>
        <dbReference type="Proteomes" id="UP000008864"/>
    </source>
</evidence>
<dbReference type="OrthoDB" id="437078at2759"/>
<dbReference type="PANTHER" id="PTHR13220">
    <property type="entry name" value="TIMELESS INTERACTING-RELATED"/>
    <property type="match status" value="1"/>
</dbReference>
<evidence type="ECO:0000256" key="4">
    <source>
        <dbReference type="ARBA" id="ARBA00022763"/>
    </source>
</evidence>
<feature type="region of interest" description="Disordered" evidence="10">
    <location>
        <begin position="27"/>
        <end position="46"/>
    </location>
</feature>
<keyword evidence="4 9" id="KW-0227">DNA damage</keyword>
<comment type="similarity">
    <text evidence="2 9">Belongs to the CSM3 family.</text>
</comment>
<evidence type="ECO:0000256" key="10">
    <source>
        <dbReference type="SAM" id="MobiDB-lite"/>
    </source>
</evidence>
<dbReference type="InterPro" id="IPR012923">
    <property type="entry name" value="Csm3"/>
</dbReference>
<proteinExistence type="inferred from homology"/>
<evidence type="ECO:0000313" key="12">
    <source>
        <dbReference type="EMBL" id="EGD92337.2"/>
    </source>
</evidence>
<evidence type="ECO:0000256" key="9">
    <source>
        <dbReference type="RuleBase" id="RU366049"/>
    </source>
</evidence>
<evidence type="ECO:0000256" key="7">
    <source>
        <dbReference type="ARBA" id="ARBA00023306"/>
    </source>
</evidence>
<reference evidence="13" key="1">
    <citation type="journal article" date="2012" name="MBio">
        <title>Comparative genome analysis of Trichophyton rubrum and related dermatophytes reveals candidate genes involved in infection.</title>
        <authorList>
            <person name="Martinez D.A."/>
            <person name="Oliver B.G."/>
            <person name="Graeser Y."/>
            <person name="Goldberg J.M."/>
            <person name="Li W."/>
            <person name="Martinez-Rossi N.M."/>
            <person name="Monod M."/>
            <person name="Shelest E."/>
            <person name="Barton R.C."/>
            <person name="Birch E."/>
            <person name="Brakhage A.A."/>
            <person name="Chen Z."/>
            <person name="Gurr S.J."/>
            <person name="Heiman D."/>
            <person name="Heitman J."/>
            <person name="Kosti I."/>
            <person name="Rossi A."/>
            <person name="Saif S."/>
            <person name="Samalova M."/>
            <person name="Saunders C.W."/>
            <person name="Shea T."/>
            <person name="Summerbell R.C."/>
            <person name="Xu J."/>
            <person name="Young S."/>
            <person name="Zeng Q."/>
            <person name="Birren B.W."/>
            <person name="Cuomo C.A."/>
            <person name="White T.C."/>
        </authorList>
    </citation>
    <scope>NUCLEOTIDE SEQUENCE [LARGE SCALE GENOMIC DNA]</scope>
    <source>
        <strain evidence="13">ATCC MYA-4607 / CBS 118892</strain>
    </source>
</reference>
<name>F2T165_TRIRC</name>
<dbReference type="PANTHER" id="PTHR13220:SF11">
    <property type="entry name" value="TIMELESS-INTERACTING PROTEIN"/>
    <property type="match status" value="1"/>
</dbReference>
<evidence type="ECO:0000259" key="11">
    <source>
        <dbReference type="Pfam" id="PF07962"/>
    </source>
</evidence>
<evidence type="ECO:0000256" key="5">
    <source>
        <dbReference type="ARBA" id="ARBA00022880"/>
    </source>
</evidence>
<comment type="subunit">
    <text evidence="3">Component of the fork protection complex (FPC) consisting of TOF1 and CSM3.</text>
</comment>
<dbReference type="GO" id="GO:0000076">
    <property type="term" value="P:DNA replication checkpoint signaling"/>
    <property type="evidence" value="ECO:0007669"/>
    <property type="project" value="UniProtKB-UniRule"/>
</dbReference>
<dbReference type="HOGENOM" id="CLU_036204_0_0_1"/>
<dbReference type="InParanoid" id="F2T165"/>
<comment type="function">
    <text evidence="8">Forms a fork protection complex (FPC) with TOF1 and which is required for chromosome segregation during meiosis and DNA damage repair. FPC coordinates leading and lagging strand synthesis and moves with the replication fork. FPC stabilizes replication forks in a configuration that is recognized by replication checkpoint sensors.</text>
</comment>
<dbReference type="AlphaFoldDB" id="F2T165"/>
<evidence type="ECO:0000256" key="1">
    <source>
        <dbReference type="ARBA" id="ARBA00004123"/>
    </source>
</evidence>
<dbReference type="GO" id="GO:0003677">
    <property type="term" value="F:DNA binding"/>
    <property type="evidence" value="ECO:0007669"/>
    <property type="project" value="TreeGrafter"/>
</dbReference>
<protein>
    <recommendedName>
        <fullName evidence="9">Chromosome segregation in meiosis protein</fullName>
    </recommendedName>
</protein>
<dbReference type="Proteomes" id="UP000008864">
    <property type="component" value="Unassembled WGS sequence"/>
</dbReference>
<feature type="compositionally biased region" description="Basic and acidic residues" evidence="10">
    <location>
        <begin position="158"/>
        <end position="175"/>
    </location>
</feature>
<keyword evidence="5" id="KW-0236">DNA replication inhibitor</keyword>
<feature type="region of interest" description="Disordered" evidence="10">
    <location>
        <begin position="147"/>
        <end position="203"/>
    </location>
</feature>
<keyword evidence="13" id="KW-1185">Reference proteome</keyword>
<keyword evidence="7 9" id="KW-0131">Cell cycle</keyword>
<dbReference type="GeneID" id="10376975"/>
<gene>
    <name evidence="12" type="ORF">TERG_08552</name>
</gene>
<accession>F2T165</accession>
<dbReference type="STRING" id="559305.F2T165"/>
<keyword evidence="6 9" id="KW-0539">Nucleus</keyword>
<feature type="compositionally biased region" description="Polar residues" evidence="10">
    <location>
        <begin position="29"/>
        <end position="41"/>
    </location>
</feature>
<dbReference type="GO" id="GO:0043111">
    <property type="term" value="P:replication fork arrest"/>
    <property type="evidence" value="ECO:0007669"/>
    <property type="project" value="TreeGrafter"/>
</dbReference>
<dbReference type="OMA" id="LNFYRLW"/>
<evidence type="ECO:0000256" key="8">
    <source>
        <dbReference type="ARBA" id="ARBA00025496"/>
    </source>
</evidence>
<evidence type="ECO:0000256" key="3">
    <source>
        <dbReference type="ARBA" id="ARBA00011217"/>
    </source>
</evidence>
<sequence length="314" mass="35262">MDVNENVDDLFDYDAGLDDILRQVEQDTNKTTAASSSQAQPNPGKGVLGIDDELQVSRKRAPVAQLDEARLLSQDGIPRLRKMARTSLKLKGKGHEFSDAGRLLNFYRLWLDELYPRAKFTDTLATIEKLGHSKRLQVMRREWIDEGKPMPEVDDDDFRFGKEQNLPTREKENQQDRTLPNPEEEDLFRDSPHPETTSSTKGAVKTLFGGDGNGQSSVLNTTSIDDELFEWEWNDKVLGDPPKDNIGHAGTNKVPAGFPDEEDDLDRLLAEDDNGINSNSIHKPNAEAPASNAVVDDYENDWEAILFLPSPLFL</sequence>
<dbReference type="InterPro" id="IPR040038">
    <property type="entry name" value="TIPIN/Csm3/Swi3"/>
</dbReference>
<dbReference type="GO" id="GO:0006974">
    <property type="term" value="P:DNA damage response"/>
    <property type="evidence" value="ECO:0007669"/>
    <property type="project" value="UniProtKB-KW"/>
</dbReference>
<evidence type="ECO:0000256" key="6">
    <source>
        <dbReference type="ARBA" id="ARBA00023242"/>
    </source>
</evidence>
<dbReference type="RefSeq" id="XP_047604965.1">
    <property type="nucleotide sequence ID" value="XM_047748972.1"/>
</dbReference>
<dbReference type="FunCoup" id="F2T165">
    <property type="interactions" value="185"/>
</dbReference>
<feature type="domain" description="Chromosome segregation in meiosis protein 3" evidence="11">
    <location>
        <begin position="66"/>
        <end position="147"/>
    </location>
</feature>
<evidence type="ECO:0000256" key="2">
    <source>
        <dbReference type="ARBA" id="ARBA00006075"/>
    </source>
</evidence>
<comment type="subcellular location">
    <subcellularLocation>
        <location evidence="1 9">Nucleus</location>
    </subcellularLocation>
</comment>
<dbReference type="eggNOG" id="KOG3004">
    <property type="taxonomic scope" value="Eukaryota"/>
</dbReference>